<dbReference type="AlphaFoldDB" id="A0A9P0ABK1"/>
<evidence type="ECO:0000313" key="3">
    <source>
        <dbReference type="Proteomes" id="UP001152759"/>
    </source>
</evidence>
<feature type="region of interest" description="Disordered" evidence="1">
    <location>
        <begin position="259"/>
        <end position="305"/>
    </location>
</feature>
<name>A0A9P0ABK1_BEMTA</name>
<dbReference type="EMBL" id="OU963866">
    <property type="protein sequence ID" value="CAH0390841.1"/>
    <property type="molecule type" value="Genomic_DNA"/>
</dbReference>
<feature type="region of interest" description="Disordered" evidence="1">
    <location>
        <begin position="354"/>
        <end position="382"/>
    </location>
</feature>
<feature type="region of interest" description="Disordered" evidence="1">
    <location>
        <begin position="1219"/>
        <end position="1251"/>
    </location>
</feature>
<organism evidence="2 3">
    <name type="scientific">Bemisia tabaci</name>
    <name type="common">Sweetpotato whitefly</name>
    <name type="synonym">Aleurodes tabaci</name>
    <dbReference type="NCBI Taxonomy" id="7038"/>
    <lineage>
        <taxon>Eukaryota</taxon>
        <taxon>Metazoa</taxon>
        <taxon>Ecdysozoa</taxon>
        <taxon>Arthropoda</taxon>
        <taxon>Hexapoda</taxon>
        <taxon>Insecta</taxon>
        <taxon>Pterygota</taxon>
        <taxon>Neoptera</taxon>
        <taxon>Paraneoptera</taxon>
        <taxon>Hemiptera</taxon>
        <taxon>Sternorrhyncha</taxon>
        <taxon>Aleyrodoidea</taxon>
        <taxon>Aleyrodidae</taxon>
        <taxon>Aleyrodinae</taxon>
        <taxon>Bemisia</taxon>
    </lineage>
</organism>
<gene>
    <name evidence="2" type="ORF">BEMITA_LOCUS9525</name>
</gene>
<evidence type="ECO:0000313" key="2">
    <source>
        <dbReference type="EMBL" id="CAH0390841.1"/>
    </source>
</evidence>
<feature type="region of interest" description="Disordered" evidence="1">
    <location>
        <begin position="1005"/>
        <end position="1031"/>
    </location>
</feature>
<keyword evidence="3" id="KW-1185">Reference proteome</keyword>
<protein>
    <submittedName>
        <fullName evidence="2">Uncharacterized protein</fullName>
    </submittedName>
</protein>
<feature type="compositionally biased region" description="Low complexity" evidence="1">
    <location>
        <begin position="451"/>
        <end position="469"/>
    </location>
</feature>
<feature type="compositionally biased region" description="Polar residues" evidence="1">
    <location>
        <begin position="269"/>
        <end position="279"/>
    </location>
</feature>
<evidence type="ECO:0000256" key="1">
    <source>
        <dbReference type="SAM" id="MobiDB-lite"/>
    </source>
</evidence>
<accession>A0A9P0ABK1</accession>
<feature type="region of interest" description="Disordered" evidence="1">
    <location>
        <begin position="714"/>
        <end position="743"/>
    </location>
</feature>
<reference evidence="2" key="1">
    <citation type="submission" date="2021-12" db="EMBL/GenBank/DDBJ databases">
        <authorList>
            <person name="King R."/>
        </authorList>
    </citation>
    <scope>NUCLEOTIDE SEQUENCE</scope>
</reference>
<feature type="region of interest" description="Disordered" evidence="1">
    <location>
        <begin position="395"/>
        <end position="433"/>
    </location>
</feature>
<feature type="compositionally biased region" description="Pro residues" evidence="1">
    <location>
        <begin position="1237"/>
        <end position="1251"/>
    </location>
</feature>
<feature type="compositionally biased region" description="Basic and acidic residues" evidence="1">
    <location>
        <begin position="280"/>
        <end position="301"/>
    </location>
</feature>
<feature type="compositionally biased region" description="Basic and acidic residues" evidence="1">
    <location>
        <begin position="619"/>
        <end position="629"/>
    </location>
</feature>
<feature type="region of interest" description="Disordered" evidence="1">
    <location>
        <begin position="610"/>
        <end position="630"/>
    </location>
</feature>
<feature type="region of interest" description="Disordered" evidence="1">
    <location>
        <begin position="447"/>
        <end position="509"/>
    </location>
</feature>
<dbReference type="Proteomes" id="UP001152759">
    <property type="component" value="Chromosome 5"/>
</dbReference>
<sequence length="1251" mass="139056">MMEVVSLPPNGGQEGPRKRHNVAEWSRMDHLTGMLEHARVETDHWTANTPNTTHQFGKVVDRRARNRRDGSVQQVQSTKQLEVFQAHIPGGSVQVIRSQTSSWSNTKQVSGGPMSGWPPIKGSSQPFKPMDQPVVEQPFEDLQLSSSPLDLTPQKMKVNIGRSGSIGGRRPPTRPRSTILNSRNIEEPSSRLSELSSICEKLHRQTETHSFGKFPNFHTPSFGKRMFENGFHESTDCDDASSQKSSSLGSIKITEITNGVSDVPDDASTHGSLTRQKSNSIEDMKSLNLDDKTSEDGESNWRRGSKVRRSLQFFSQKAEESPKPNFKQVHTKTWSDLNELEGVVLKIKRDIDNDSIKPLSDAEDSSKENTESRKLTPAKKKDSFITVESLNEVRGKLKPLNPEPVAPIVTEPDDGVVTETKPDTPPAPAPGKVKSFVFGMEIQLQKPKINGTGSLESRSSSKSSTSSGSRSEEWYNRRKSYGFEQMHNQNGENSRLKEDSKVESSTDSGICRSSEIVAAPSKLGISKYDEVMPKSILDTQEDKFSNQFGRKTTVTLGDGNQPFECHRRSFPEGRYRKPCGVYARLQVNSVEDTPKTKTLLHRQFSNGTAVSVESSPAVDEGRDSCRESDSDFNSFSLNSISDKLSTNSTEDLLSDCSAKASGDFESVRPTSVQIFSDEDAARVRSPTSEVDKKQRKVEFSKTEIHFAAEPGKLNIVETDGKPPPTNIYRRRRRHSRDHTDRKTSVAEIRFGDSQYEKELLTAEPEAIGYKPISVEEIRKLSPSLNEAHNKIIDSFTQKSILKNHDAKSVWCSSVNIKSDPEENEFQRLLRSLKPATRNSIDIPEVCRSTSTAADNGLEVRISSMKPVDKRRASWSVPERQIAEDSRLRGFSTKVNFGAGEATVVPVPAPATTSAQKIPVSGPTWFQSQSYCDNRLNNPKCQEKLIVRIGEGSSEVSTSSNLPKFSYSFNRIPETKANNYQKICDTLPECKSASLVMETMRSPTMQNLPETSREPCIESSTSREATPLEESSGIPSVLSVLDDLKKTIDDDIVEITRHRKQDSSIFRIKNVFKASEEGTSLFKSPKCDSSRRSLPSQLSLLKEILDLDSGELSDDSLKADEEVRSYMSQPLDEDLLSSEISGSWSRVKAFKYNQKLNLANKLLTTQNGDDKNGPPVHRVVAVAKLDSYDRDPNLNAVEALVSTKSGHPKITSISLKYDEDPAKSNFKPLNFSSRLSKPPAPAPNTSPCRPPK</sequence>
<feature type="compositionally biased region" description="Basic and acidic residues" evidence="1">
    <location>
        <begin position="364"/>
        <end position="382"/>
    </location>
</feature>
<proteinExistence type="predicted"/>
<feature type="region of interest" description="Disordered" evidence="1">
    <location>
        <begin position="159"/>
        <end position="178"/>
    </location>
</feature>
<feature type="compositionally biased region" description="Basic and acidic residues" evidence="1">
    <location>
        <begin position="494"/>
        <end position="504"/>
    </location>
</feature>